<dbReference type="GO" id="GO:0016747">
    <property type="term" value="F:acyltransferase activity, transferring groups other than amino-acyl groups"/>
    <property type="evidence" value="ECO:0007669"/>
    <property type="project" value="InterPro"/>
</dbReference>
<dbReference type="PANTHER" id="PTHR23028:SF53">
    <property type="entry name" value="ACYL_TRANSF_3 DOMAIN-CONTAINING PROTEIN"/>
    <property type="match status" value="1"/>
</dbReference>
<feature type="domain" description="Acyltransferase 3" evidence="2">
    <location>
        <begin position="5"/>
        <end position="307"/>
    </location>
</feature>
<feature type="transmembrane region" description="Helical" evidence="1">
    <location>
        <begin position="156"/>
        <end position="176"/>
    </location>
</feature>
<evidence type="ECO:0000313" key="4">
    <source>
        <dbReference type="Proteomes" id="UP000182257"/>
    </source>
</evidence>
<keyword evidence="1" id="KW-1133">Transmembrane helix</keyword>
<dbReference type="GO" id="GO:0000271">
    <property type="term" value="P:polysaccharide biosynthetic process"/>
    <property type="evidence" value="ECO:0007669"/>
    <property type="project" value="TreeGrafter"/>
</dbReference>
<evidence type="ECO:0000259" key="2">
    <source>
        <dbReference type="Pfam" id="PF01757"/>
    </source>
</evidence>
<proteinExistence type="predicted"/>
<keyword evidence="3" id="KW-0012">Acyltransferase</keyword>
<sequence length="323" mass="37211">MMKNKKLEGLRGLLMLWIVLFHYTTMYNVYVDRPIQFPIEFNNGNVVGVTMFFVIAGYLMVGKILTGGAVFSTFINRYWRLYKSYILAIIIIVGWMLIMPLPGRVVSLSVILCNMAFISHPGISYVDGAHWYIAVLVEIQLLLSLSNVVQNAERRLVIVVVTFFFILVALMSYALFVSSLPLEAYWFSYGLQGVVLGICLRCFERNMLFKIIALVLSLWLVHLNYLYFVYLAIFILAVYPFKSKAEQIIDKLLGNPFFVYVGGVSYAWYLVHQNIGYSLMYYFVPTGIHNMLWLFIPVSITFLLAIMIDRATKKLMNVKRKHG</sequence>
<keyword evidence="3" id="KW-0378">Hydrolase</keyword>
<dbReference type="OrthoDB" id="290051at2"/>
<gene>
    <name evidence="3" type="ORF">SAMN05216462_2370</name>
</gene>
<feature type="transmembrane region" description="Helical" evidence="1">
    <location>
        <begin position="211"/>
        <end position="240"/>
    </location>
</feature>
<dbReference type="InterPro" id="IPR002656">
    <property type="entry name" value="Acyl_transf_3_dom"/>
</dbReference>
<dbReference type="PANTHER" id="PTHR23028">
    <property type="entry name" value="ACETYLTRANSFERASE"/>
    <property type="match status" value="1"/>
</dbReference>
<dbReference type="GO" id="GO:0016787">
    <property type="term" value="F:hydrolase activity"/>
    <property type="evidence" value="ECO:0007669"/>
    <property type="project" value="UniProtKB-KW"/>
</dbReference>
<accession>A0A1H4DKH2</accession>
<dbReference type="Pfam" id="PF01757">
    <property type="entry name" value="Acyl_transf_3"/>
    <property type="match status" value="1"/>
</dbReference>
<organism evidence="3 4">
    <name type="scientific">Xylanibacter ruminicola</name>
    <name type="common">Prevotella ruminicola</name>
    <dbReference type="NCBI Taxonomy" id="839"/>
    <lineage>
        <taxon>Bacteria</taxon>
        <taxon>Pseudomonadati</taxon>
        <taxon>Bacteroidota</taxon>
        <taxon>Bacteroidia</taxon>
        <taxon>Bacteroidales</taxon>
        <taxon>Prevotellaceae</taxon>
        <taxon>Xylanibacter</taxon>
    </lineage>
</organism>
<feature type="transmembrane region" description="Helical" evidence="1">
    <location>
        <begin position="51"/>
        <end position="74"/>
    </location>
</feature>
<dbReference type="AlphaFoldDB" id="A0A1H4DKH2"/>
<feature type="transmembrane region" description="Helical" evidence="1">
    <location>
        <begin position="129"/>
        <end position="149"/>
    </location>
</feature>
<evidence type="ECO:0000313" key="3">
    <source>
        <dbReference type="EMBL" id="SEA73038.1"/>
    </source>
</evidence>
<feature type="transmembrane region" description="Helical" evidence="1">
    <location>
        <begin position="252"/>
        <end position="271"/>
    </location>
</feature>
<protein>
    <submittedName>
        <fullName evidence="3">Peptidoglycan/LPS O-acetylase OafA/YrhL, contains acyltransferase and SGNH-hydrolase domains</fullName>
    </submittedName>
</protein>
<keyword evidence="3" id="KW-0808">Transferase</keyword>
<keyword evidence="1" id="KW-0812">Transmembrane</keyword>
<reference evidence="3 4" key="1">
    <citation type="submission" date="2016-10" db="EMBL/GenBank/DDBJ databases">
        <authorList>
            <person name="de Groot N.N."/>
        </authorList>
    </citation>
    <scope>NUCLEOTIDE SEQUENCE [LARGE SCALE GENOMIC DNA]</scope>
    <source>
        <strain evidence="3 4">D31d</strain>
    </source>
</reference>
<dbReference type="InterPro" id="IPR050879">
    <property type="entry name" value="Acyltransferase_3"/>
</dbReference>
<feature type="transmembrane region" description="Helical" evidence="1">
    <location>
        <begin position="291"/>
        <end position="311"/>
    </location>
</feature>
<dbReference type="RefSeq" id="WP_074761700.1">
    <property type="nucleotide sequence ID" value="NZ_FNRF01000004.1"/>
</dbReference>
<dbReference type="Proteomes" id="UP000182257">
    <property type="component" value="Unassembled WGS sequence"/>
</dbReference>
<dbReference type="GO" id="GO:0016020">
    <property type="term" value="C:membrane"/>
    <property type="evidence" value="ECO:0007669"/>
    <property type="project" value="TreeGrafter"/>
</dbReference>
<feature type="transmembrane region" description="Helical" evidence="1">
    <location>
        <begin position="86"/>
        <end position="117"/>
    </location>
</feature>
<evidence type="ECO:0000256" key="1">
    <source>
        <dbReference type="SAM" id="Phobius"/>
    </source>
</evidence>
<name>A0A1H4DKH2_XYLRU</name>
<dbReference type="EMBL" id="FNRF01000004">
    <property type="protein sequence ID" value="SEA73038.1"/>
    <property type="molecule type" value="Genomic_DNA"/>
</dbReference>
<keyword evidence="1" id="KW-0472">Membrane</keyword>
<feature type="transmembrane region" description="Helical" evidence="1">
    <location>
        <begin position="12"/>
        <end position="31"/>
    </location>
</feature>